<gene>
    <name evidence="7" type="ORF">CORC01_04220</name>
</gene>
<dbReference type="AlphaFoldDB" id="A0A1G4BG51"/>
<dbReference type="OrthoDB" id="4848284at2759"/>
<sequence length="292" mass="30913">MPAAGLFDFLALPAHRTPLSSVAKLEDSRLHRLLGLGVYSPQGTSRRSLVRYTEMSIVLTSQCPDPAWSIWVANDTINEKPDTGAWCCKPDYKGVYRDNGTANYFCTATTITTLQPSYYWAHILTTTSCSVTGTPVGFPTAASTAMSSGTTNATFAETPPATASSTGTRPESTNATSPGSQEPAGISLGAKVGAAVGCVAGAALIVAGILYIRNKKQKTIEGVTLTGDTEEGRGKPAAKNFHKSGGRRPSELETVERTVELDGVKPTYELDATRKEDQFGIVSPMSTQPNVN</sequence>
<evidence type="ECO:0000313" key="8">
    <source>
        <dbReference type="Proteomes" id="UP000176998"/>
    </source>
</evidence>
<evidence type="ECO:0000256" key="3">
    <source>
        <dbReference type="ARBA" id="ARBA00022989"/>
    </source>
</evidence>
<evidence type="ECO:0000256" key="5">
    <source>
        <dbReference type="SAM" id="MobiDB-lite"/>
    </source>
</evidence>
<dbReference type="GeneID" id="34557378"/>
<dbReference type="EMBL" id="MJBS01000027">
    <property type="protein sequence ID" value="OHF00470.1"/>
    <property type="molecule type" value="Genomic_DNA"/>
</dbReference>
<dbReference type="GO" id="GO:0016020">
    <property type="term" value="C:membrane"/>
    <property type="evidence" value="ECO:0007669"/>
    <property type="project" value="UniProtKB-SubCell"/>
</dbReference>
<dbReference type="Proteomes" id="UP000176998">
    <property type="component" value="Unassembled WGS sequence"/>
</dbReference>
<dbReference type="GO" id="GO:0071944">
    <property type="term" value="C:cell periphery"/>
    <property type="evidence" value="ECO:0007669"/>
    <property type="project" value="UniProtKB-ARBA"/>
</dbReference>
<keyword evidence="3 6" id="KW-1133">Transmembrane helix</keyword>
<comment type="subcellular location">
    <subcellularLocation>
        <location evidence="1">Membrane</location>
        <topology evidence="1">Single-pass membrane protein</topology>
    </subcellularLocation>
</comment>
<comment type="caution">
    <text evidence="7">The sequence shown here is derived from an EMBL/GenBank/DDBJ whole genome shotgun (WGS) entry which is preliminary data.</text>
</comment>
<name>A0A1G4BG51_9PEZI</name>
<evidence type="ECO:0000256" key="4">
    <source>
        <dbReference type="ARBA" id="ARBA00023136"/>
    </source>
</evidence>
<feature type="compositionally biased region" description="Polar residues" evidence="5">
    <location>
        <begin position="161"/>
        <end position="180"/>
    </location>
</feature>
<keyword evidence="2 6" id="KW-0812">Transmembrane</keyword>
<organism evidence="7 8">
    <name type="scientific">Colletotrichum orchidophilum</name>
    <dbReference type="NCBI Taxonomy" id="1209926"/>
    <lineage>
        <taxon>Eukaryota</taxon>
        <taxon>Fungi</taxon>
        <taxon>Dikarya</taxon>
        <taxon>Ascomycota</taxon>
        <taxon>Pezizomycotina</taxon>
        <taxon>Sordariomycetes</taxon>
        <taxon>Hypocreomycetidae</taxon>
        <taxon>Glomerellales</taxon>
        <taxon>Glomerellaceae</taxon>
        <taxon>Colletotrichum</taxon>
    </lineage>
</organism>
<evidence type="ECO:0000256" key="6">
    <source>
        <dbReference type="SAM" id="Phobius"/>
    </source>
</evidence>
<feature type="transmembrane region" description="Helical" evidence="6">
    <location>
        <begin position="192"/>
        <end position="212"/>
    </location>
</feature>
<feature type="region of interest" description="Disordered" evidence="5">
    <location>
        <begin position="149"/>
        <end position="183"/>
    </location>
</feature>
<protein>
    <submittedName>
        <fullName evidence="7">Uncharacterized protein</fullName>
    </submittedName>
</protein>
<evidence type="ECO:0000313" key="7">
    <source>
        <dbReference type="EMBL" id="OHF00470.1"/>
    </source>
</evidence>
<reference evidence="7 8" key="1">
    <citation type="submission" date="2016-09" db="EMBL/GenBank/DDBJ databases">
        <authorList>
            <person name="Capua I."/>
            <person name="De Benedictis P."/>
            <person name="Joannis T."/>
            <person name="Lombin L.H."/>
            <person name="Cattoli G."/>
        </authorList>
    </citation>
    <scope>NUCLEOTIDE SEQUENCE [LARGE SCALE GENOMIC DNA]</scope>
    <source>
        <strain evidence="7 8">IMI 309357</strain>
    </source>
</reference>
<dbReference type="STRING" id="1209926.A0A1G4BG51"/>
<keyword evidence="4 6" id="KW-0472">Membrane</keyword>
<dbReference type="InterPro" id="IPR051694">
    <property type="entry name" value="Immunoregulatory_rcpt-like"/>
</dbReference>
<dbReference type="RefSeq" id="XP_022477613.1">
    <property type="nucleotide sequence ID" value="XM_022615868.1"/>
</dbReference>
<accession>A0A1G4BG51</accession>
<dbReference type="PANTHER" id="PTHR15549">
    <property type="entry name" value="PAIRED IMMUNOGLOBULIN-LIKE TYPE 2 RECEPTOR"/>
    <property type="match status" value="1"/>
</dbReference>
<proteinExistence type="predicted"/>
<evidence type="ECO:0000256" key="1">
    <source>
        <dbReference type="ARBA" id="ARBA00004167"/>
    </source>
</evidence>
<feature type="region of interest" description="Disordered" evidence="5">
    <location>
        <begin position="227"/>
        <end position="252"/>
    </location>
</feature>
<evidence type="ECO:0000256" key="2">
    <source>
        <dbReference type="ARBA" id="ARBA00022692"/>
    </source>
</evidence>
<dbReference type="PANTHER" id="PTHR15549:SF26">
    <property type="entry name" value="AXIAL BUDDING PATTERN PROTEIN 2-RELATED"/>
    <property type="match status" value="1"/>
</dbReference>
<keyword evidence="8" id="KW-1185">Reference proteome</keyword>